<dbReference type="GO" id="GO:0016020">
    <property type="term" value="C:membrane"/>
    <property type="evidence" value="ECO:0007669"/>
    <property type="project" value="UniProtKB-SubCell"/>
</dbReference>
<accession>A0A1N7EPM9</accession>
<dbReference type="AlphaFoldDB" id="A0A1N7EPM9"/>
<dbReference type="Proteomes" id="UP000186218">
    <property type="component" value="Unassembled WGS sequence"/>
</dbReference>
<feature type="transmembrane region" description="Helical" evidence="5">
    <location>
        <begin position="174"/>
        <end position="190"/>
    </location>
</feature>
<feature type="transmembrane region" description="Helical" evidence="5">
    <location>
        <begin position="147"/>
        <end position="167"/>
    </location>
</feature>
<gene>
    <name evidence="6" type="ORF">SAMN05445060_1522</name>
</gene>
<dbReference type="RefSeq" id="WP_234974279.1">
    <property type="nucleotide sequence ID" value="NZ_FTNT01000003.1"/>
</dbReference>
<dbReference type="InterPro" id="IPR046862">
    <property type="entry name" value="Rhomboid_2"/>
</dbReference>
<sequence>MARRGASPTVRPGSRLRIWSAAWLRYIRRAPGTFVWLLILLGTTIAEHVLPAHTVTHLLLERSTNLHHLRTDPWRVLFVSAMWVDGGYWLVYLLFYNAIHVPAERWLGTVRWLAVVVISHVGATYISQAVLYWAIQHGRAPASRADVVDIGVSYALVGVAGVLTYRLPMRWRPLYALAWLGLLSIPLWGSFTFTDVGHFTSMLIGLLCYPITRTMRRPRPAATVPESRPVHTEAAG</sequence>
<dbReference type="SUPFAM" id="SSF144091">
    <property type="entry name" value="Rhomboid-like"/>
    <property type="match status" value="1"/>
</dbReference>
<dbReference type="Gene3D" id="1.20.1540.10">
    <property type="entry name" value="Rhomboid-like"/>
    <property type="match status" value="1"/>
</dbReference>
<feature type="transmembrane region" description="Helical" evidence="5">
    <location>
        <begin position="110"/>
        <end position="135"/>
    </location>
</feature>
<proteinExistence type="predicted"/>
<name>A0A1N7EPM9_9NOCA</name>
<evidence type="ECO:0000313" key="6">
    <source>
        <dbReference type="EMBL" id="SIR89895.1"/>
    </source>
</evidence>
<evidence type="ECO:0000256" key="1">
    <source>
        <dbReference type="ARBA" id="ARBA00004141"/>
    </source>
</evidence>
<evidence type="ECO:0000313" key="7">
    <source>
        <dbReference type="Proteomes" id="UP000186218"/>
    </source>
</evidence>
<feature type="transmembrane region" description="Helical" evidence="5">
    <location>
        <begin position="76"/>
        <end position="98"/>
    </location>
</feature>
<evidence type="ECO:0008006" key="8">
    <source>
        <dbReference type="Google" id="ProtNLM"/>
    </source>
</evidence>
<dbReference type="InterPro" id="IPR035952">
    <property type="entry name" value="Rhomboid-like_sf"/>
</dbReference>
<protein>
    <recommendedName>
        <fullName evidence="8">Rhomboid family protein</fullName>
    </recommendedName>
</protein>
<keyword evidence="2 5" id="KW-0812">Transmembrane</keyword>
<keyword evidence="7" id="KW-1185">Reference proteome</keyword>
<dbReference type="Pfam" id="PF20401">
    <property type="entry name" value="Rhomboid_2"/>
    <property type="match status" value="1"/>
</dbReference>
<dbReference type="STRING" id="1344003.SAMN05445060_1522"/>
<reference evidence="6 7" key="1">
    <citation type="submission" date="2017-01" db="EMBL/GenBank/DDBJ databases">
        <authorList>
            <person name="Mah S.A."/>
            <person name="Swanson W.J."/>
            <person name="Moy G.W."/>
            <person name="Vacquier V.D."/>
        </authorList>
    </citation>
    <scope>NUCLEOTIDE SEQUENCE [LARGE SCALE GENOMIC DNA]</scope>
    <source>
        <strain evidence="6 7">CPCC 203464</strain>
    </source>
</reference>
<keyword evidence="4 5" id="KW-0472">Membrane</keyword>
<evidence type="ECO:0000256" key="5">
    <source>
        <dbReference type="SAM" id="Phobius"/>
    </source>
</evidence>
<dbReference type="EMBL" id="FTNT01000003">
    <property type="protein sequence ID" value="SIR89895.1"/>
    <property type="molecule type" value="Genomic_DNA"/>
</dbReference>
<evidence type="ECO:0000256" key="2">
    <source>
        <dbReference type="ARBA" id="ARBA00022692"/>
    </source>
</evidence>
<organism evidence="6 7">
    <name type="scientific">Williamsia sterculiae</name>
    <dbReference type="NCBI Taxonomy" id="1344003"/>
    <lineage>
        <taxon>Bacteria</taxon>
        <taxon>Bacillati</taxon>
        <taxon>Actinomycetota</taxon>
        <taxon>Actinomycetes</taxon>
        <taxon>Mycobacteriales</taxon>
        <taxon>Nocardiaceae</taxon>
        <taxon>Williamsia</taxon>
    </lineage>
</organism>
<comment type="subcellular location">
    <subcellularLocation>
        <location evidence="1">Membrane</location>
        <topology evidence="1">Multi-pass membrane protein</topology>
    </subcellularLocation>
</comment>
<evidence type="ECO:0000256" key="3">
    <source>
        <dbReference type="ARBA" id="ARBA00022989"/>
    </source>
</evidence>
<keyword evidence="3 5" id="KW-1133">Transmembrane helix</keyword>
<evidence type="ECO:0000256" key="4">
    <source>
        <dbReference type="ARBA" id="ARBA00023136"/>
    </source>
</evidence>